<feature type="domain" description="Thioredoxin" evidence="3">
    <location>
        <begin position="1"/>
        <end position="109"/>
    </location>
</feature>
<dbReference type="InterPro" id="IPR013766">
    <property type="entry name" value="Thioredoxin_domain"/>
</dbReference>
<dbReference type="InterPro" id="IPR005746">
    <property type="entry name" value="Thioredoxin"/>
</dbReference>
<dbReference type="PRINTS" id="PR00421">
    <property type="entry name" value="THIOREDOXIN"/>
</dbReference>
<dbReference type="InterPro" id="IPR036249">
    <property type="entry name" value="Thioredoxin-like_sf"/>
</dbReference>
<protein>
    <submittedName>
        <fullName evidence="4">Thioredoxin-like protein</fullName>
    </submittedName>
</protein>
<evidence type="ECO:0000256" key="2">
    <source>
        <dbReference type="ARBA" id="ARBA00023157"/>
    </source>
</evidence>
<dbReference type="InterPro" id="IPR017937">
    <property type="entry name" value="Thioredoxin_CS"/>
</dbReference>
<evidence type="ECO:0000259" key="3">
    <source>
        <dbReference type="PROSITE" id="PS51352"/>
    </source>
</evidence>
<keyword evidence="5" id="KW-1185">Reference proteome</keyword>
<organism evidence="4 5">
    <name type="scientific">Macrophomina phaseolina</name>
    <dbReference type="NCBI Taxonomy" id="35725"/>
    <lineage>
        <taxon>Eukaryota</taxon>
        <taxon>Fungi</taxon>
        <taxon>Dikarya</taxon>
        <taxon>Ascomycota</taxon>
        <taxon>Pezizomycotina</taxon>
        <taxon>Dothideomycetes</taxon>
        <taxon>Dothideomycetes incertae sedis</taxon>
        <taxon>Botryosphaeriales</taxon>
        <taxon>Botryosphaeriaceae</taxon>
        <taxon>Macrophomina</taxon>
    </lineage>
</organism>
<dbReference type="Pfam" id="PF00085">
    <property type="entry name" value="Thioredoxin"/>
    <property type="match status" value="1"/>
</dbReference>
<dbReference type="PANTHER" id="PTHR46115">
    <property type="entry name" value="THIOREDOXIN-LIKE PROTEIN 1"/>
    <property type="match status" value="1"/>
</dbReference>
<dbReference type="NCBIfam" id="TIGR01068">
    <property type="entry name" value="thioredoxin"/>
    <property type="match status" value="1"/>
</dbReference>
<proteinExistence type="inferred from homology"/>
<dbReference type="Gene3D" id="3.40.30.10">
    <property type="entry name" value="Glutaredoxin"/>
    <property type="match status" value="1"/>
</dbReference>
<comment type="caution">
    <text evidence="4">The sequence shown here is derived from an EMBL/GenBank/DDBJ whole genome shotgun (WGS) entry which is preliminary data.</text>
</comment>
<reference evidence="4 5" key="1">
    <citation type="journal article" date="2021" name="Nat. Commun.">
        <title>Genetic determinants of endophytism in the Arabidopsis root mycobiome.</title>
        <authorList>
            <person name="Mesny F."/>
            <person name="Miyauchi S."/>
            <person name="Thiergart T."/>
            <person name="Pickel B."/>
            <person name="Atanasova L."/>
            <person name="Karlsson M."/>
            <person name="Huettel B."/>
            <person name="Barry K.W."/>
            <person name="Haridas S."/>
            <person name="Chen C."/>
            <person name="Bauer D."/>
            <person name="Andreopoulos W."/>
            <person name="Pangilinan J."/>
            <person name="LaButti K."/>
            <person name="Riley R."/>
            <person name="Lipzen A."/>
            <person name="Clum A."/>
            <person name="Drula E."/>
            <person name="Henrissat B."/>
            <person name="Kohler A."/>
            <person name="Grigoriev I.V."/>
            <person name="Martin F.M."/>
            <person name="Hacquard S."/>
        </authorList>
    </citation>
    <scope>NUCLEOTIDE SEQUENCE [LARGE SCALE GENOMIC DNA]</scope>
    <source>
        <strain evidence="4 5">MPI-SDFR-AT-0080</strain>
    </source>
</reference>
<dbReference type="SUPFAM" id="SSF52833">
    <property type="entry name" value="Thioredoxin-like"/>
    <property type="match status" value="1"/>
</dbReference>
<dbReference type="Proteomes" id="UP000774617">
    <property type="component" value="Unassembled WGS sequence"/>
</dbReference>
<dbReference type="PROSITE" id="PS00194">
    <property type="entry name" value="THIOREDOXIN_1"/>
    <property type="match status" value="1"/>
</dbReference>
<evidence type="ECO:0000313" key="4">
    <source>
        <dbReference type="EMBL" id="KAH7052159.1"/>
    </source>
</evidence>
<name>A0ABQ8GCU3_9PEZI</name>
<gene>
    <name evidence="4" type="ORF">B0J12DRAFT_660712</name>
</gene>
<dbReference type="CDD" id="cd02947">
    <property type="entry name" value="TRX_family"/>
    <property type="match status" value="1"/>
</dbReference>
<comment type="similarity">
    <text evidence="1">Belongs to the thioredoxin family.</text>
</comment>
<evidence type="ECO:0000256" key="1">
    <source>
        <dbReference type="ARBA" id="ARBA00008987"/>
    </source>
</evidence>
<sequence>MSKIAHISGQPQWNSILSSNTYVIADFYADWCGPCKVIAPIFEQLAAQEAKPGRLAFVKVDVDAQQGIARQYGVSAMPTFLVFKNGAVSETIRGANPAALRAAVTKAAADAAKGPGRSSAAFQSKGHVLGSGPAAAAGGASRSGGVGDWAWNNMQRRGSVVDTVVRFVGLYLTTLFSFDAYAAARESPFNVNAKAK</sequence>
<keyword evidence="2" id="KW-1015">Disulfide bond</keyword>
<dbReference type="PROSITE" id="PS51352">
    <property type="entry name" value="THIOREDOXIN_2"/>
    <property type="match status" value="1"/>
</dbReference>
<dbReference type="EMBL" id="JAGTJR010000011">
    <property type="protein sequence ID" value="KAH7052159.1"/>
    <property type="molecule type" value="Genomic_DNA"/>
</dbReference>
<evidence type="ECO:0000313" key="5">
    <source>
        <dbReference type="Proteomes" id="UP000774617"/>
    </source>
</evidence>
<accession>A0ABQ8GCU3</accession>